<sequence>MPESTADQYDGDVLHDPYVQQALTRYQLGLPRLPTAGRSGELLGRGTGSSLEFQEYREYLPGDDLRHVDWNAYARTDALMVRLFREEISPRTEIVMDASLSMTTQNHVKEKVSLQLTSLFAQLTSRLGGQPSIRALNSAHPPLKLDLNSLSRTSLINFDGTQSLSELMAENALTFKPQSVRIIISDFLFPHDPDQLLKRLSSRASSLWLIQVLADWERNPKPMSGRRLIDVENNHHADMVISAQAIATYKQRLNHLRESLTVACRRAHASFVQLTAEKGLESLCRDELVEAEMLRVN</sequence>
<dbReference type="EMBL" id="SJPG01000001">
    <property type="protein sequence ID" value="TWT62258.1"/>
    <property type="molecule type" value="Genomic_DNA"/>
</dbReference>
<proteinExistence type="predicted"/>
<comment type="caution">
    <text evidence="2">The sequence shown here is derived from an EMBL/GenBank/DDBJ whole genome shotgun (WGS) entry which is preliminary data.</text>
</comment>
<reference evidence="2 3" key="1">
    <citation type="submission" date="2019-02" db="EMBL/GenBank/DDBJ databases">
        <title>Deep-cultivation of Planctomycetes and their phenomic and genomic characterization uncovers novel biology.</title>
        <authorList>
            <person name="Wiegand S."/>
            <person name="Jogler M."/>
            <person name="Boedeker C."/>
            <person name="Pinto D."/>
            <person name="Vollmers J."/>
            <person name="Rivas-Marin E."/>
            <person name="Kohn T."/>
            <person name="Peeters S.H."/>
            <person name="Heuer A."/>
            <person name="Rast P."/>
            <person name="Oberbeckmann S."/>
            <person name="Bunk B."/>
            <person name="Jeske O."/>
            <person name="Meyerdierks A."/>
            <person name="Storesund J.E."/>
            <person name="Kallscheuer N."/>
            <person name="Luecker S."/>
            <person name="Lage O.M."/>
            <person name="Pohl T."/>
            <person name="Merkel B.J."/>
            <person name="Hornburger P."/>
            <person name="Mueller R.-W."/>
            <person name="Bruemmer F."/>
            <person name="Labrenz M."/>
            <person name="Spormann A.M."/>
            <person name="Op Den Camp H."/>
            <person name="Overmann J."/>
            <person name="Amann R."/>
            <person name="Jetten M.S.M."/>
            <person name="Mascher T."/>
            <person name="Medema M.H."/>
            <person name="Devos D.P."/>
            <person name="Kaster A.-K."/>
            <person name="Ovreas L."/>
            <person name="Rohde M."/>
            <person name="Galperin M.Y."/>
            <person name="Jogler C."/>
        </authorList>
    </citation>
    <scope>NUCLEOTIDE SEQUENCE [LARGE SCALE GENOMIC DNA]</scope>
    <source>
        <strain evidence="2 3">Pan54</strain>
    </source>
</reference>
<dbReference type="PANTHER" id="PTHR33608">
    <property type="entry name" value="BLL2464 PROTEIN"/>
    <property type="match status" value="1"/>
</dbReference>
<dbReference type="InterPro" id="IPR002881">
    <property type="entry name" value="DUF58"/>
</dbReference>
<dbReference type="AlphaFoldDB" id="A0A5C5XHT4"/>
<organism evidence="2 3">
    <name type="scientific">Rubinisphaera italica</name>
    <dbReference type="NCBI Taxonomy" id="2527969"/>
    <lineage>
        <taxon>Bacteria</taxon>
        <taxon>Pseudomonadati</taxon>
        <taxon>Planctomycetota</taxon>
        <taxon>Planctomycetia</taxon>
        <taxon>Planctomycetales</taxon>
        <taxon>Planctomycetaceae</taxon>
        <taxon>Rubinisphaera</taxon>
    </lineage>
</organism>
<evidence type="ECO:0000313" key="2">
    <source>
        <dbReference type="EMBL" id="TWT62258.1"/>
    </source>
</evidence>
<dbReference type="Proteomes" id="UP000316095">
    <property type="component" value="Unassembled WGS sequence"/>
</dbReference>
<evidence type="ECO:0000259" key="1">
    <source>
        <dbReference type="Pfam" id="PF01882"/>
    </source>
</evidence>
<name>A0A5C5XHT4_9PLAN</name>
<dbReference type="OrthoDB" id="9780819at2"/>
<protein>
    <recommendedName>
        <fullName evidence="1">DUF58 domain-containing protein</fullName>
    </recommendedName>
</protein>
<dbReference type="RefSeq" id="WP_146504139.1">
    <property type="nucleotide sequence ID" value="NZ_SJPG01000001.1"/>
</dbReference>
<keyword evidence="3" id="KW-1185">Reference proteome</keyword>
<feature type="domain" description="DUF58" evidence="1">
    <location>
        <begin position="55"/>
        <end position="244"/>
    </location>
</feature>
<evidence type="ECO:0000313" key="3">
    <source>
        <dbReference type="Proteomes" id="UP000316095"/>
    </source>
</evidence>
<gene>
    <name evidence="2" type="ORF">Pan54_29990</name>
</gene>
<dbReference type="Pfam" id="PF01882">
    <property type="entry name" value="DUF58"/>
    <property type="match status" value="1"/>
</dbReference>
<dbReference type="PANTHER" id="PTHR33608:SF7">
    <property type="entry name" value="DUF58 DOMAIN-CONTAINING PROTEIN"/>
    <property type="match status" value="1"/>
</dbReference>
<accession>A0A5C5XHT4</accession>